<sequence length="945" mass="111122">MYVELFMIKVRYDHSLKPNQKLLPIKSIDIGDKIAKKNKEEWVIPNHYRSQNENFIRQIGVRFVDKENNVEKVSIISPDEKSSHNFVYHSDKNIWFEPTLFSNKKRKSYFLYEESSILTGLTNAGTAKLSYTANGLSNNFATIHFVPSSLPIEDYEEMIADLYRIREDFVRDDRNVAKVAISSNKVVMELQEQLKKLTTAIKQINANPHTVLELQITKKKPQSHGRFDLRMEIEQYMNPGKPNYRNRSLIPMVATYENKLIKQLLEDLIRYSTAMGSNEITTKSLLRNVKNEREMYFRKSDLEIQRLLGSVDKIEDINTYNRIHSKLTQDMQRYLDEESSIRENIKSTANFTANPNRVLDTQYIELTLEMNGIFTNSNHYYHHQSIQGMRAQLKYDRREQQLKIRNYAIETPFGRIPQIPNSHFGTIQLGSNHVQSQIRLYKAFCEEAQIQSEHRPRTIYIRGFVRPQPNGIDAVATPRLDNYYDYTFDFVQISSIHVNGNEILVPADRDSLLAFLYNELPVMMHGADQSEEAFMRLKQLEKLQALTKYKEEIHSAAEEFDELRETAQRLLELPLFSTLDLNERLPIRPTQVFLHNPTYRVAWQAVKRIKHELSATLYIEQYQRQISTGKVEHIFEVWTLYKILHLLIKEMGWRLDGYKDVTSCLDNYLLIGNQKGLQNFSVTLSWQHWQVELYYEPKIDLPFTQYLTPDFVLKFKKNNRSMGIGVLDAKYRNYNSQGIEQWVEDINDIAINKYGNMQPIDSKWQAPILASGIIHSDITISENAEDKYNPYHVMYNETLFNTNLSNEKAHKYGSIYMIPSKTYVFKNWFRLIMEYHLGEHKVCWNCGEAEEVHERQLLTQGGYPKYYYTCKKCNEFWVKVHCRSNRHKLVKHMNNYHLQVESRRKWYVICPSCGDGRPTQAAPPLITTLFEPPPELIDLDDDIPW</sequence>
<protein>
    <recommendedName>
        <fullName evidence="4">DUF2357 domain-containing protein</fullName>
    </recommendedName>
</protein>
<organism evidence="2 3">
    <name type="scientific">Lysinibacillus composti</name>
    <dbReference type="NCBI Taxonomy" id="720633"/>
    <lineage>
        <taxon>Bacteria</taxon>
        <taxon>Bacillati</taxon>
        <taxon>Bacillota</taxon>
        <taxon>Bacilli</taxon>
        <taxon>Bacillales</taxon>
        <taxon>Bacillaceae</taxon>
        <taxon>Lysinibacillus</taxon>
    </lineage>
</organism>
<dbReference type="InterPro" id="IPR007505">
    <property type="entry name" value="PDDEXK_7"/>
</dbReference>
<evidence type="ECO:0000313" key="2">
    <source>
        <dbReference type="EMBL" id="RQW73217.1"/>
    </source>
</evidence>
<name>A0A3N9U9M1_9BACI</name>
<dbReference type="Pfam" id="PF04411">
    <property type="entry name" value="PDDEXK_7"/>
    <property type="match status" value="1"/>
</dbReference>
<dbReference type="EMBL" id="RRCT01000025">
    <property type="protein sequence ID" value="RQW73217.1"/>
    <property type="molecule type" value="Genomic_DNA"/>
</dbReference>
<dbReference type="RefSeq" id="WP_124766699.1">
    <property type="nucleotide sequence ID" value="NZ_JAFBDY010000023.1"/>
</dbReference>
<keyword evidence="1" id="KW-0175">Coiled coil</keyword>
<comment type="caution">
    <text evidence="2">The sequence shown here is derived from an EMBL/GenBank/DDBJ whole genome shotgun (WGS) entry which is preliminary data.</text>
</comment>
<reference evidence="2 3" key="1">
    <citation type="journal article" date="2013" name="J. Microbiol.">
        <title>Lysinibacillus chungkukjangi sp. nov., isolated from Chungkukjang, Korean fermented soybean food.</title>
        <authorList>
            <person name="Kim S.J."/>
            <person name="Jang Y.H."/>
            <person name="Hamada M."/>
            <person name="Ahn J.H."/>
            <person name="Weon H.Y."/>
            <person name="Suzuki K."/>
            <person name="Whang K.S."/>
            <person name="Kwon S.W."/>
        </authorList>
    </citation>
    <scope>NUCLEOTIDE SEQUENCE [LARGE SCALE GENOMIC DNA]</scope>
    <source>
        <strain evidence="2 3">MCCC 1A12701</strain>
    </source>
</reference>
<accession>A0A3N9U9M1</accession>
<evidence type="ECO:0000256" key="1">
    <source>
        <dbReference type="SAM" id="Coils"/>
    </source>
</evidence>
<feature type="coiled-coil region" evidence="1">
    <location>
        <begin position="546"/>
        <end position="573"/>
    </location>
</feature>
<proteinExistence type="predicted"/>
<evidence type="ECO:0008006" key="4">
    <source>
        <dbReference type="Google" id="ProtNLM"/>
    </source>
</evidence>
<keyword evidence="3" id="KW-1185">Reference proteome</keyword>
<gene>
    <name evidence="2" type="ORF">EBB45_17805</name>
</gene>
<dbReference type="OrthoDB" id="568239at2"/>
<dbReference type="AlphaFoldDB" id="A0A3N9U9M1"/>
<evidence type="ECO:0000313" key="3">
    <source>
        <dbReference type="Proteomes" id="UP000274033"/>
    </source>
</evidence>
<dbReference type="Proteomes" id="UP000274033">
    <property type="component" value="Unassembled WGS sequence"/>
</dbReference>